<proteinExistence type="inferred from homology"/>
<dbReference type="InterPro" id="IPR006091">
    <property type="entry name" value="Acyl-CoA_Oxase/DH_mid-dom"/>
</dbReference>
<dbReference type="GO" id="GO:0005886">
    <property type="term" value="C:plasma membrane"/>
    <property type="evidence" value="ECO:0007669"/>
    <property type="project" value="TreeGrafter"/>
</dbReference>
<evidence type="ECO:0000313" key="11">
    <source>
        <dbReference type="EMBL" id="CAB4968217.1"/>
    </source>
</evidence>
<dbReference type="EMBL" id="CAFBMM010000001">
    <property type="protein sequence ID" value="CAB4893670.1"/>
    <property type="molecule type" value="Genomic_DNA"/>
</dbReference>
<keyword evidence="3" id="KW-0285">Flavoprotein</keyword>
<keyword evidence="5" id="KW-0560">Oxidoreductase</keyword>
<dbReference type="InterPro" id="IPR013786">
    <property type="entry name" value="AcylCoA_DH/ox_N"/>
</dbReference>
<dbReference type="SUPFAM" id="SSF47203">
    <property type="entry name" value="Acyl-CoA dehydrogenase C-terminal domain-like"/>
    <property type="match status" value="1"/>
</dbReference>
<dbReference type="InterPro" id="IPR009075">
    <property type="entry name" value="AcylCo_DH/oxidase_C"/>
</dbReference>
<evidence type="ECO:0000256" key="3">
    <source>
        <dbReference type="ARBA" id="ARBA00022630"/>
    </source>
</evidence>
<dbReference type="InterPro" id="IPR037069">
    <property type="entry name" value="AcylCoA_DH/ox_N_sf"/>
</dbReference>
<gene>
    <name evidence="9" type="ORF">UFOPK2683_00628</name>
    <name evidence="10" type="ORF">UFOPK3605_00063</name>
    <name evidence="11" type="ORF">UFOPK3897_00067</name>
    <name evidence="12" type="ORF">UFOPK4121_00092</name>
</gene>
<evidence type="ECO:0000256" key="5">
    <source>
        <dbReference type="ARBA" id="ARBA00023002"/>
    </source>
</evidence>
<dbReference type="AlphaFoldDB" id="A0A6J7Q2A5"/>
<protein>
    <submittedName>
        <fullName evidence="12">Unannotated protein</fullName>
    </submittedName>
</protein>
<dbReference type="SUPFAM" id="SSF56645">
    <property type="entry name" value="Acyl-CoA dehydrogenase NM domain-like"/>
    <property type="match status" value="1"/>
</dbReference>
<evidence type="ECO:0000256" key="4">
    <source>
        <dbReference type="ARBA" id="ARBA00022827"/>
    </source>
</evidence>
<dbReference type="EMBL" id="CAFBPQ010000001">
    <property type="protein sequence ID" value="CAB5011797.1"/>
    <property type="molecule type" value="Genomic_DNA"/>
</dbReference>
<dbReference type="InterPro" id="IPR036250">
    <property type="entry name" value="AcylCo_DH-like_C"/>
</dbReference>
<evidence type="ECO:0000313" key="12">
    <source>
        <dbReference type="EMBL" id="CAB5011797.1"/>
    </source>
</evidence>
<feature type="domain" description="Acyl-CoA oxidase/dehydrogenase middle" evidence="7">
    <location>
        <begin position="123"/>
        <end position="206"/>
    </location>
</feature>
<dbReference type="Pfam" id="PF00441">
    <property type="entry name" value="Acyl-CoA_dh_1"/>
    <property type="match status" value="1"/>
</dbReference>
<dbReference type="GO" id="GO:0016627">
    <property type="term" value="F:oxidoreductase activity, acting on the CH-CH group of donors"/>
    <property type="evidence" value="ECO:0007669"/>
    <property type="project" value="InterPro"/>
</dbReference>
<evidence type="ECO:0000256" key="2">
    <source>
        <dbReference type="ARBA" id="ARBA00009347"/>
    </source>
</evidence>
<evidence type="ECO:0000313" key="9">
    <source>
        <dbReference type="EMBL" id="CAB4721136.1"/>
    </source>
</evidence>
<feature type="domain" description="Acyl-CoA dehydrogenase/oxidase C-terminal" evidence="6">
    <location>
        <begin position="232"/>
        <end position="387"/>
    </location>
</feature>
<name>A0A6J7Q2A5_9ZZZZ</name>
<comment type="similarity">
    <text evidence="2">Belongs to the acyl-CoA dehydrogenase family.</text>
</comment>
<dbReference type="EMBL" id="CAFBOF010000001">
    <property type="protein sequence ID" value="CAB4968217.1"/>
    <property type="molecule type" value="Genomic_DNA"/>
</dbReference>
<evidence type="ECO:0000313" key="10">
    <source>
        <dbReference type="EMBL" id="CAB4893670.1"/>
    </source>
</evidence>
<comment type="cofactor">
    <cofactor evidence="1">
        <name>FAD</name>
        <dbReference type="ChEBI" id="CHEBI:57692"/>
    </cofactor>
</comment>
<dbReference type="Gene3D" id="1.10.540.10">
    <property type="entry name" value="Acyl-CoA dehydrogenase/oxidase, N-terminal domain"/>
    <property type="match status" value="1"/>
</dbReference>
<dbReference type="Pfam" id="PF02770">
    <property type="entry name" value="Acyl-CoA_dh_M"/>
    <property type="match status" value="1"/>
</dbReference>
<accession>A0A6J7Q2A5</accession>
<dbReference type="Gene3D" id="1.20.140.10">
    <property type="entry name" value="Butyryl-CoA Dehydrogenase, subunit A, domain 3"/>
    <property type="match status" value="1"/>
</dbReference>
<dbReference type="Gene3D" id="2.40.110.10">
    <property type="entry name" value="Butyryl-CoA Dehydrogenase, subunit A, domain 2"/>
    <property type="match status" value="1"/>
</dbReference>
<evidence type="ECO:0000256" key="1">
    <source>
        <dbReference type="ARBA" id="ARBA00001974"/>
    </source>
</evidence>
<dbReference type="InterPro" id="IPR009100">
    <property type="entry name" value="AcylCoA_DH/oxidase_NM_dom_sf"/>
</dbReference>
<dbReference type="InterPro" id="IPR052161">
    <property type="entry name" value="Mycobact_Acyl-CoA_DH"/>
</dbReference>
<evidence type="ECO:0000259" key="6">
    <source>
        <dbReference type="Pfam" id="PF00441"/>
    </source>
</evidence>
<feature type="domain" description="Acyl-CoA dehydrogenase/oxidase N-terminal" evidence="8">
    <location>
        <begin position="6"/>
        <end position="119"/>
    </location>
</feature>
<organism evidence="12">
    <name type="scientific">freshwater metagenome</name>
    <dbReference type="NCBI Taxonomy" id="449393"/>
    <lineage>
        <taxon>unclassified sequences</taxon>
        <taxon>metagenomes</taxon>
        <taxon>ecological metagenomes</taxon>
    </lineage>
</organism>
<dbReference type="EMBL" id="CAEZYK010000026">
    <property type="protein sequence ID" value="CAB4721136.1"/>
    <property type="molecule type" value="Genomic_DNA"/>
</dbReference>
<keyword evidence="4" id="KW-0274">FAD</keyword>
<dbReference type="Pfam" id="PF02771">
    <property type="entry name" value="Acyl-CoA_dh_N"/>
    <property type="match status" value="1"/>
</dbReference>
<dbReference type="GO" id="GO:0050660">
    <property type="term" value="F:flavin adenine dinucleotide binding"/>
    <property type="evidence" value="ECO:0007669"/>
    <property type="project" value="InterPro"/>
</dbReference>
<sequence>MFLDETAEQRALRKELREYFASLLTPKIRAELGAAGEGSPVFRELVKKMGSDGWLGIGWPVQYGGQGRDATDQFIFFDEVQRAAAPFPFVTINTVGPTLINFGSEAQKQEYLPKILQGEINFAIGYTEPSAGTDLASLRTKAVLSSSANGDEWVINGNKIYTSGANQADYIWLACRTDADVAKHKGISIIIVPTDSPGFSWTPIVTVGDIVTTTTFYDDVRVPAENVVSGVNAGWQLITTQLNHERVGLAALAGLTYRLFDDVLDYCRVTDSGNGKPMIEVSWVQRNLAHAHALCQAMKLLNWRLTAAVAADTLSGADASASKIFGVETQVEVYRLLLEILGFGGYINAGSSGAALHGELEHAARAAQINTFGGGVVEVLREIVATSGLGMVRAPR</sequence>
<dbReference type="PANTHER" id="PTHR43292">
    <property type="entry name" value="ACYL-COA DEHYDROGENASE"/>
    <property type="match status" value="1"/>
</dbReference>
<dbReference type="InterPro" id="IPR046373">
    <property type="entry name" value="Acyl-CoA_Oxase/DH_mid-dom_sf"/>
</dbReference>
<evidence type="ECO:0000259" key="8">
    <source>
        <dbReference type="Pfam" id="PF02771"/>
    </source>
</evidence>
<dbReference type="PANTHER" id="PTHR43292:SF3">
    <property type="entry name" value="ACYL-COA DEHYDROGENASE FADE29"/>
    <property type="match status" value="1"/>
</dbReference>
<evidence type="ECO:0000259" key="7">
    <source>
        <dbReference type="Pfam" id="PF02770"/>
    </source>
</evidence>
<reference evidence="12" key="1">
    <citation type="submission" date="2020-05" db="EMBL/GenBank/DDBJ databases">
        <authorList>
            <person name="Chiriac C."/>
            <person name="Salcher M."/>
            <person name="Ghai R."/>
            <person name="Kavagutti S V."/>
        </authorList>
    </citation>
    <scope>NUCLEOTIDE SEQUENCE</scope>
</reference>